<feature type="non-terminal residue" evidence="1">
    <location>
        <position position="1"/>
    </location>
</feature>
<evidence type="ECO:0000313" key="2">
    <source>
        <dbReference type="Proteomes" id="UP000593577"/>
    </source>
</evidence>
<dbReference type="Proteomes" id="UP000593577">
    <property type="component" value="Unassembled WGS sequence"/>
</dbReference>
<sequence length="93" mass="11063">DFARNHALYRLTTSKYIINLSATNKLNKGRVGYHVDCWYLRTNSNKIAYENRCKTIKELKKSWDMDVWKLILVVFRLAMAFKLAKSLNYRESI</sequence>
<dbReference type="EMBL" id="JABFAA010000002">
    <property type="protein sequence ID" value="MBA0676975.1"/>
    <property type="molecule type" value="Genomic_DNA"/>
</dbReference>
<accession>A0A7J8WPL3</accession>
<reference evidence="1 2" key="1">
    <citation type="journal article" date="2019" name="Genome Biol. Evol.">
        <title>Insights into the evolution of the New World diploid cottons (Gossypium, subgenus Houzingenia) based on genome sequencing.</title>
        <authorList>
            <person name="Grover C.E."/>
            <person name="Arick M.A. 2nd"/>
            <person name="Thrash A."/>
            <person name="Conover J.L."/>
            <person name="Sanders W.S."/>
            <person name="Peterson D.G."/>
            <person name="Frelichowski J.E."/>
            <person name="Scheffler J.A."/>
            <person name="Scheffler B.E."/>
            <person name="Wendel J.F."/>
        </authorList>
    </citation>
    <scope>NUCLEOTIDE SEQUENCE [LARGE SCALE GENOMIC DNA]</scope>
    <source>
        <strain evidence="1">185</strain>
        <tissue evidence="1">Leaf</tissue>
    </source>
</reference>
<organism evidence="1 2">
    <name type="scientific">Gossypium aridum</name>
    <name type="common">American cotton</name>
    <name type="synonym">Erioxylum aridum</name>
    <dbReference type="NCBI Taxonomy" id="34290"/>
    <lineage>
        <taxon>Eukaryota</taxon>
        <taxon>Viridiplantae</taxon>
        <taxon>Streptophyta</taxon>
        <taxon>Embryophyta</taxon>
        <taxon>Tracheophyta</taxon>
        <taxon>Spermatophyta</taxon>
        <taxon>Magnoliopsida</taxon>
        <taxon>eudicotyledons</taxon>
        <taxon>Gunneridae</taxon>
        <taxon>Pentapetalae</taxon>
        <taxon>rosids</taxon>
        <taxon>malvids</taxon>
        <taxon>Malvales</taxon>
        <taxon>Malvaceae</taxon>
        <taxon>Malvoideae</taxon>
        <taxon>Gossypium</taxon>
    </lineage>
</organism>
<name>A0A7J8WPL3_GOSAI</name>
<dbReference type="AlphaFoldDB" id="A0A7J8WPL3"/>
<evidence type="ECO:0000313" key="1">
    <source>
        <dbReference type="EMBL" id="MBA0676975.1"/>
    </source>
</evidence>
<proteinExistence type="predicted"/>
<gene>
    <name evidence="1" type="ORF">Goari_018408</name>
</gene>
<comment type="caution">
    <text evidence="1">The sequence shown here is derived from an EMBL/GenBank/DDBJ whole genome shotgun (WGS) entry which is preliminary data.</text>
</comment>
<keyword evidence="2" id="KW-1185">Reference proteome</keyword>
<protein>
    <submittedName>
        <fullName evidence="1">Uncharacterized protein</fullName>
    </submittedName>
</protein>